<evidence type="ECO:0000256" key="1">
    <source>
        <dbReference type="SAM" id="MobiDB-lite"/>
    </source>
</evidence>
<name>A0ABC8TSY1_9AQUA</name>
<accession>A0ABC8TSY1</accession>
<keyword evidence="3" id="KW-1185">Reference proteome</keyword>
<feature type="compositionally biased region" description="Basic and acidic residues" evidence="1">
    <location>
        <begin position="10"/>
        <end position="21"/>
    </location>
</feature>
<comment type="caution">
    <text evidence="2">The sequence shown here is derived from an EMBL/GenBank/DDBJ whole genome shotgun (WGS) entry which is preliminary data.</text>
</comment>
<dbReference type="AlphaFoldDB" id="A0ABC8TSY1"/>
<proteinExistence type="predicted"/>
<evidence type="ECO:0000313" key="3">
    <source>
        <dbReference type="Proteomes" id="UP001642360"/>
    </source>
</evidence>
<organism evidence="2 3">
    <name type="scientific">Ilex paraguariensis</name>
    <name type="common">yerba mate</name>
    <dbReference type="NCBI Taxonomy" id="185542"/>
    <lineage>
        <taxon>Eukaryota</taxon>
        <taxon>Viridiplantae</taxon>
        <taxon>Streptophyta</taxon>
        <taxon>Embryophyta</taxon>
        <taxon>Tracheophyta</taxon>
        <taxon>Spermatophyta</taxon>
        <taxon>Magnoliopsida</taxon>
        <taxon>eudicotyledons</taxon>
        <taxon>Gunneridae</taxon>
        <taxon>Pentapetalae</taxon>
        <taxon>asterids</taxon>
        <taxon>campanulids</taxon>
        <taxon>Aquifoliales</taxon>
        <taxon>Aquifoliaceae</taxon>
        <taxon>Ilex</taxon>
    </lineage>
</organism>
<feature type="compositionally biased region" description="Gly residues" evidence="1">
    <location>
        <begin position="31"/>
        <end position="49"/>
    </location>
</feature>
<feature type="region of interest" description="Disordered" evidence="1">
    <location>
        <begin position="1"/>
        <end position="91"/>
    </location>
</feature>
<dbReference type="EMBL" id="CAUOFW020005517">
    <property type="protein sequence ID" value="CAK9170563.1"/>
    <property type="molecule type" value="Genomic_DNA"/>
</dbReference>
<reference evidence="2 3" key="1">
    <citation type="submission" date="2024-02" db="EMBL/GenBank/DDBJ databases">
        <authorList>
            <person name="Vignale AGUSTIN F."/>
            <person name="Sosa J E."/>
            <person name="Modenutti C."/>
        </authorList>
    </citation>
    <scope>NUCLEOTIDE SEQUENCE [LARGE SCALE GENOMIC DNA]</scope>
</reference>
<protein>
    <submittedName>
        <fullName evidence="2">Uncharacterized protein</fullName>
    </submittedName>
</protein>
<gene>
    <name evidence="2" type="ORF">ILEXP_LOCUS40060</name>
</gene>
<sequence>MSSGLGLKDQAIDKAGPRDTEALGPRPSGSIGRGVEGMNKGGWAGGAIGKGVEVVDEGAIGPKASEGTKTAGEGTKRGTRGVMAGASAKMS</sequence>
<dbReference type="Proteomes" id="UP001642360">
    <property type="component" value="Unassembled WGS sequence"/>
</dbReference>
<evidence type="ECO:0000313" key="2">
    <source>
        <dbReference type="EMBL" id="CAK9170563.1"/>
    </source>
</evidence>